<name>A0A914NLZ0_MELIC</name>
<evidence type="ECO:0000313" key="1">
    <source>
        <dbReference type="Proteomes" id="UP000887563"/>
    </source>
</evidence>
<reference evidence="2" key="1">
    <citation type="submission" date="2022-11" db="UniProtKB">
        <authorList>
            <consortium name="WormBaseParasite"/>
        </authorList>
    </citation>
    <scope>IDENTIFICATION</scope>
</reference>
<sequence length="61" mass="6852">MERSLSVFEKSTNSLLINSEKDFQLSVDFLHSTYSGIEKKLRDSFPLDALTIGVINSSTKL</sequence>
<evidence type="ECO:0000313" key="2">
    <source>
        <dbReference type="WBParaSite" id="Minc3s05803g38857"/>
    </source>
</evidence>
<accession>A0A914NLZ0</accession>
<protein>
    <submittedName>
        <fullName evidence="2">Uncharacterized protein</fullName>
    </submittedName>
</protein>
<proteinExistence type="predicted"/>
<organism evidence="1 2">
    <name type="scientific">Meloidogyne incognita</name>
    <name type="common">Southern root-knot nematode worm</name>
    <name type="synonym">Oxyuris incognita</name>
    <dbReference type="NCBI Taxonomy" id="6306"/>
    <lineage>
        <taxon>Eukaryota</taxon>
        <taxon>Metazoa</taxon>
        <taxon>Ecdysozoa</taxon>
        <taxon>Nematoda</taxon>
        <taxon>Chromadorea</taxon>
        <taxon>Rhabditida</taxon>
        <taxon>Tylenchina</taxon>
        <taxon>Tylenchomorpha</taxon>
        <taxon>Tylenchoidea</taxon>
        <taxon>Meloidogynidae</taxon>
        <taxon>Meloidogyninae</taxon>
        <taxon>Meloidogyne</taxon>
        <taxon>Meloidogyne incognita group</taxon>
    </lineage>
</organism>
<dbReference type="AlphaFoldDB" id="A0A914NLZ0"/>
<keyword evidence="1" id="KW-1185">Reference proteome</keyword>
<dbReference type="Proteomes" id="UP000887563">
    <property type="component" value="Unplaced"/>
</dbReference>
<dbReference type="WBParaSite" id="Minc3s05803g38857">
    <property type="protein sequence ID" value="Minc3s05803g38857"/>
    <property type="gene ID" value="Minc3s05803g38857"/>
</dbReference>